<proteinExistence type="predicted"/>
<gene>
    <name evidence="1" type="ORF">FBU59_006288</name>
</gene>
<accession>A0ACC1J071</accession>
<organism evidence="1 2">
    <name type="scientific">Linderina macrospora</name>
    <dbReference type="NCBI Taxonomy" id="4868"/>
    <lineage>
        <taxon>Eukaryota</taxon>
        <taxon>Fungi</taxon>
        <taxon>Fungi incertae sedis</taxon>
        <taxon>Zoopagomycota</taxon>
        <taxon>Kickxellomycotina</taxon>
        <taxon>Kickxellomycetes</taxon>
        <taxon>Kickxellales</taxon>
        <taxon>Kickxellaceae</taxon>
        <taxon>Linderina</taxon>
    </lineage>
</organism>
<evidence type="ECO:0000313" key="2">
    <source>
        <dbReference type="Proteomes" id="UP001150603"/>
    </source>
</evidence>
<dbReference type="EMBL" id="JANBPW010005412">
    <property type="protein sequence ID" value="KAJ1932679.1"/>
    <property type="molecule type" value="Genomic_DNA"/>
</dbReference>
<evidence type="ECO:0000313" key="1">
    <source>
        <dbReference type="EMBL" id="KAJ1932679.1"/>
    </source>
</evidence>
<reference evidence="1" key="1">
    <citation type="submission" date="2022-07" db="EMBL/GenBank/DDBJ databases">
        <title>Phylogenomic reconstructions and comparative analyses of Kickxellomycotina fungi.</title>
        <authorList>
            <person name="Reynolds N.K."/>
            <person name="Stajich J.E."/>
            <person name="Barry K."/>
            <person name="Grigoriev I.V."/>
            <person name="Crous P."/>
            <person name="Smith M.E."/>
        </authorList>
    </citation>
    <scope>NUCLEOTIDE SEQUENCE</scope>
    <source>
        <strain evidence="1">NRRL 5244</strain>
    </source>
</reference>
<protein>
    <submittedName>
        <fullName evidence="1">Uncharacterized protein</fullName>
    </submittedName>
</protein>
<sequence>MALAIAIIHTYNELRPTRPIALYWVKYLLPMANLFYLPMLVMLIGSASCLSKLGTSESASASSGLLRCDDPSISKSLYLSFTIVAYTAAYIILTTFVTSFDRIPIPGEIHFRSQGIAFLKNMSMLLSIDSLLVDNDHRHIRSIISVMIVVAMVCFNINTHPCFVEQINFWRSYSLCCILWVVLIVTMLTNENTILTRISVSGISAAIAVGAVVLFILFIIIWYFRQRKREEEEEKRSLVRGGSAAPIGSITRIVEPSATYVRG</sequence>
<keyword evidence="2" id="KW-1185">Reference proteome</keyword>
<comment type="caution">
    <text evidence="1">The sequence shown here is derived from an EMBL/GenBank/DDBJ whole genome shotgun (WGS) entry which is preliminary data.</text>
</comment>
<dbReference type="Proteomes" id="UP001150603">
    <property type="component" value="Unassembled WGS sequence"/>
</dbReference>
<name>A0ACC1J071_9FUNG</name>